<name>A0A1G4IDX9_TRYEQ</name>
<evidence type="ECO:0000256" key="7">
    <source>
        <dbReference type="ARBA" id="ARBA00023180"/>
    </source>
</evidence>
<reference evidence="12" key="1">
    <citation type="submission" date="2016-09" db="EMBL/GenBank/DDBJ databases">
        <authorList>
            <person name="Hebert L."/>
            <person name="Moumen B."/>
        </authorList>
    </citation>
    <scope>NUCLEOTIDE SEQUENCE [LARGE SCALE GENOMIC DNA]</scope>
    <source>
        <strain evidence="12">OVI</strain>
    </source>
</reference>
<evidence type="ECO:0000256" key="4">
    <source>
        <dbReference type="ARBA" id="ARBA00022622"/>
    </source>
</evidence>
<keyword evidence="8" id="KW-0449">Lipoprotein</keyword>
<dbReference type="AlphaFoldDB" id="A0A1G4IDX9"/>
<dbReference type="Proteomes" id="UP000195570">
    <property type="component" value="Unassembled WGS sequence"/>
</dbReference>
<evidence type="ECO:0000256" key="6">
    <source>
        <dbReference type="ARBA" id="ARBA00023136"/>
    </source>
</evidence>
<evidence type="ECO:0000256" key="8">
    <source>
        <dbReference type="ARBA" id="ARBA00023288"/>
    </source>
</evidence>
<evidence type="ECO:0000313" key="12">
    <source>
        <dbReference type="EMBL" id="SCU70555.1"/>
    </source>
</evidence>
<feature type="compositionally biased region" description="Polar residues" evidence="9">
    <location>
        <begin position="396"/>
        <end position="413"/>
    </location>
</feature>
<evidence type="ECO:0000256" key="5">
    <source>
        <dbReference type="ARBA" id="ARBA00022729"/>
    </source>
</evidence>
<dbReference type="InterPro" id="IPR025932">
    <property type="entry name" value="Trypano_VSG_B_N_dom"/>
</dbReference>
<evidence type="ECO:0000256" key="3">
    <source>
        <dbReference type="ARBA" id="ARBA00022475"/>
    </source>
</evidence>
<comment type="function">
    <text evidence="1">VSG forms a coat on the surface of the parasite. The trypanosome evades the immune response of the host by expressing a series of antigenically distinct VSGs from an estimated 1000 VSG genes.</text>
</comment>
<evidence type="ECO:0000256" key="9">
    <source>
        <dbReference type="SAM" id="MobiDB-lite"/>
    </source>
</evidence>
<evidence type="ECO:0000256" key="2">
    <source>
        <dbReference type="ARBA" id="ARBA00004609"/>
    </source>
</evidence>
<dbReference type="RefSeq" id="XP_067081345.1">
    <property type="nucleotide sequence ID" value="XM_067225244.1"/>
</dbReference>
<keyword evidence="6" id="KW-0472">Membrane</keyword>
<dbReference type="VEuPathDB" id="TriTrypDB:TEOVI_000212900"/>
<keyword evidence="13" id="KW-1185">Reference proteome</keyword>
<keyword evidence="4" id="KW-0336">GPI-anchor</keyword>
<evidence type="ECO:0000259" key="11">
    <source>
        <dbReference type="Pfam" id="PF13206"/>
    </source>
</evidence>
<sequence length="464" mass="48615">MINFILALLLASQSPAFKATEAANGDGTNAADFAVLCTLERLASADIEAAYPKVATPTAALTEIREIVAATTNTKNITQVPADSATDEQQARQQACPTSAENAGACISNWNKWREVKKNAALTQQPKYPPLPIARRENPAATGFIRALHDIEAHATTEHSNTQAKAEASANPAVNEAKTKLTNAKFGAGINAFKEATGNAEGHGKGDSRRNACKAPNTGTSLVHDLICLCVPDNTATGAVCGVTANQCGSGGLEACTGVQAACEQTYNPKLAPATIRSALAAFTTRLKHDSSADIGSNAAVFLGLSNTQACGGAAGKLCVDYSHAFKDQGRQTGIYWYRQMAAAADDLETLEKEQASVRQGIAKLEQLAEQARQLYSFVALAPQGSSEISDKPKQDTATSCDTHKANSTCTAEPNCQWTSTTEDKGDHCKPKTKTATTAAGTKEGAAVISAVIKVPLLLAFLLF</sequence>
<evidence type="ECO:0000256" key="10">
    <source>
        <dbReference type="SAM" id="SignalP"/>
    </source>
</evidence>
<gene>
    <name evidence="12" type="ORF">TEOVI_000212900</name>
</gene>
<comment type="subcellular location">
    <subcellularLocation>
        <location evidence="2">Cell membrane</location>
        <topology evidence="2">Lipid-anchor</topology>
        <topology evidence="2">GPI-anchor</topology>
    </subcellularLocation>
</comment>
<keyword evidence="7" id="KW-0325">Glycoprotein</keyword>
<evidence type="ECO:0000256" key="1">
    <source>
        <dbReference type="ARBA" id="ARBA00002523"/>
    </source>
</evidence>
<evidence type="ECO:0000313" key="13">
    <source>
        <dbReference type="Proteomes" id="UP000195570"/>
    </source>
</evidence>
<accession>A0A1G4IDX9</accession>
<dbReference type="GO" id="GO:0005886">
    <property type="term" value="C:plasma membrane"/>
    <property type="evidence" value="ECO:0007669"/>
    <property type="project" value="UniProtKB-SubCell"/>
</dbReference>
<proteinExistence type="predicted"/>
<protein>
    <submittedName>
        <fullName evidence="12">Trypanosomal VSG domain containing protein, putative</fullName>
    </submittedName>
</protein>
<feature type="signal peptide" evidence="10">
    <location>
        <begin position="1"/>
        <end position="22"/>
    </location>
</feature>
<dbReference type="GeneID" id="92376069"/>
<feature type="chain" id="PRO_5009235576" evidence="10">
    <location>
        <begin position="23"/>
        <end position="464"/>
    </location>
</feature>
<keyword evidence="3" id="KW-1003">Cell membrane</keyword>
<feature type="domain" description="Trypanosome variant surface glycoprotein B-type N-terminal" evidence="11">
    <location>
        <begin position="16"/>
        <end position="366"/>
    </location>
</feature>
<feature type="region of interest" description="Disordered" evidence="9">
    <location>
        <begin position="386"/>
        <end position="413"/>
    </location>
</feature>
<dbReference type="GO" id="GO:0098552">
    <property type="term" value="C:side of membrane"/>
    <property type="evidence" value="ECO:0007669"/>
    <property type="project" value="UniProtKB-KW"/>
</dbReference>
<dbReference type="EMBL" id="CZPT02001475">
    <property type="protein sequence ID" value="SCU70555.1"/>
    <property type="molecule type" value="Genomic_DNA"/>
</dbReference>
<organism evidence="12 13">
    <name type="scientific">Trypanosoma equiperdum</name>
    <dbReference type="NCBI Taxonomy" id="5694"/>
    <lineage>
        <taxon>Eukaryota</taxon>
        <taxon>Discoba</taxon>
        <taxon>Euglenozoa</taxon>
        <taxon>Kinetoplastea</taxon>
        <taxon>Metakinetoplastina</taxon>
        <taxon>Trypanosomatida</taxon>
        <taxon>Trypanosomatidae</taxon>
        <taxon>Trypanosoma</taxon>
    </lineage>
</organism>
<keyword evidence="5 10" id="KW-0732">Signal</keyword>
<dbReference type="Pfam" id="PF13206">
    <property type="entry name" value="VSG_B"/>
    <property type="match status" value="1"/>
</dbReference>
<comment type="caution">
    <text evidence="12">The sequence shown here is derived from an EMBL/GenBank/DDBJ whole genome shotgun (WGS) entry which is preliminary data.</text>
</comment>